<comment type="caution">
    <text evidence="1">The sequence shown here is derived from an EMBL/GenBank/DDBJ whole genome shotgun (WGS) entry which is preliminary data.</text>
</comment>
<gene>
    <name evidence="1" type="ORF">Tci_912054</name>
</gene>
<dbReference type="AlphaFoldDB" id="A0A699VWZ7"/>
<protein>
    <recommendedName>
        <fullName evidence="2">Reverse transcriptase domain-containing protein</fullName>
    </recommendedName>
</protein>
<name>A0A699VWZ7_TANCI</name>
<reference evidence="1" key="1">
    <citation type="journal article" date="2019" name="Sci. Rep.">
        <title>Draft genome of Tanacetum cinerariifolium, the natural source of mosquito coil.</title>
        <authorList>
            <person name="Yamashiro T."/>
            <person name="Shiraishi A."/>
            <person name="Satake H."/>
            <person name="Nakayama K."/>
        </authorList>
    </citation>
    <scope>NUCLEOTIDE SEQUENCE</scope>
</reference>
<organism evidence="1">
    <name type="scientific">Tanacetum cinerariifolium</name>
    <name type="common">Dalmatian daisy</name>
    <name type="synonym">Chrysanthemum cinerariifolium</name>
    <dbReference type="NCBI Taxonomy" id="118510"/>
    <lineage>
        <taxon>Eukaryota</taxon>
        <taxon>Viridiplantae</taxon>
        <taxon>Streptophyta</taxon>
        <taxon>Embryophyta</taxon>
        <taxon>Tracheophyta</taxon>
        <taxon>Spermatophyta</taxon>
        <taxon>Magnoliopsida</taxon>
        <taxon>eudicotyledons</taxon>
        <taxon>Gunneridae</taxon>
        <taxon>Pentapetalae</taxon>
        <taxon>asterids</taxon>
        <taxon>campanulids</taxon>
        <taxon>Asterales</taxon>
        <taxon>Asteraceae</taxon>
        <taxon>Asteroideae</taxon>
        <taxon>Anthemideae</taxon>
        <taxon>Anthemidinae</taxon>
        <taxon>Tanacetum</taxon>
    </lineage>
</organism>
<dbReference type="EMBL" id="BKCJ011527619">
    <property type="protein sequence ID" value="GFD40085.1"/>
    <property type="molecule type" value="Genomic_DNA"/>
</dbReference>
<accession>A0A699VWZ7</accession>
<sequence length="62" mass="6753">EGPNVAPVAQECTFADFMKRSPITFCGNEGAVATLGIEVATKKTWAEMKVMTTEEFCPPEEI</sequence>
<evidence type="ECO:0008006" key="2">
    <source>
        <dbReference type="Google" id="ProtNLM"/>
    </source>
</evidence>
<proteinExistence type="predicted"/>
<feature type="non-terminal residue" evidence="1">
    <location>
        <position position="1"/>
    </location>
</feature>
<evidence type="ECO:0000313" key="1">
    <source>
        <dbReference type="EMBL" id="GFD40085.1"/>
    </source>
</evidence>